<dbReference type="Gene3D" id="3.40.50.1820">
    <property type="entry name" value="alpha/beta hydrolase"/>
    <property type="match status" value="1"/>
</dbReference>
<feature type="compositionally biased region" description="Low complexity" evidence="2">
    <location>
        <begin position="608"/>
        <end position="618"/>
    </location>
</feature>
<evidence type="ECO:0000256" key="1">
    <source>
        <dbReference type="ARBA" id="ARBA00022737"/>
    </source>
</evidence>
<dbReference type="InterPro" id="IPR029058">
    <property type="entry name" value="AB_hydrolase_fold"/>
</dbReference>
<dbReference type="InterPro" id="IPR056884">
    <property type="entry name" value="NPHP3-like_N"/>
</dbReference>
<dbReference type="InterPro" id="IPR027417">
    <property type="entry name" value="P-loop_NTPase"/>
</dbReference>
<protein>
    <recommendedName>
        <fullName evidence="3">Nephrocystin 3-like N-terminal domain-containing protein</fullName>
    </recommendedName>
</protein>
<feature type="region of interest" description="Disordered" evidence="2">
    <location>
        <begin position="599"/>
        <end position="643"/>
    </location>
</feature>
<evidence type="ECO:0000256" key="2">
    <source>
        <dbReference type="SAM" id="MobiDB-lite"/>
    </source>
</evidence>
<accession>A0AA97PMP7</accession>
<dbReference type="SUPFAM" id="SSF52540">
    <property type="entry name" value="P-loop containing nucleoside triphosphate hydrolases"/>
    <property type="match status" value="1"/>
</dbReference>
<evidence type="ECO:0000259" key="3">
    <source>
        <dbReference type="Pfam" id="PF24883"/>
    </source>
</evidence>
<organism evidence="4">
    <name type="scientific">Pyricularia oryzae (strain Y34)</name>
    <name type="common">Rice blast fungus</name>
    <name type="synonym">Magnaporthe oryzae</name>
    <dbReference type="NCBI Taxonomy" id="1143189"/>
    <lineage>
        <taxon>Eukaryota</taxon>
        <taxon>Fungi</taxon>
        <taxon>Dikarya</taxon>
        <taxon>Ascomycota</taxon>
        <taxon>Pezizomycotina</taxon>
        <taxon>Sordariomycetes</taxon>
        <taxon>Sordariomycetidae</taxon>
        <taxon>Magnaporthales</taxon>
        <taxon>Pyriculariaceae</taxon>
        <taxon>Pyricularia</taxon>
    </lineage>
</organism>
<feature type="region of interest" description="Disordered" evidence="2">
    <location>
        <begin position="1142"/>
        <end position="1163"/>
    </location>
</feature>
<name>A0AA97PMP7_PYRO3</name>
<dbReference type="Proteomes" id="UP000011086">
    <property type="component" value="Unassembled WGS sequence"/>
</dbReference>
<dbReference type="Pfam" id="PF24883">
    <property type="entry name" value="NPHP3_N"/>
    <property type="match status" value="1"/>
</dbReference>
<gene>
    <name evidence="4" type="ORF">OOU_Y34scaffold00456g24</name>
</gene>
<feature type="compositionally biased region" description="Polar residues" evidence="2">
    <location>
        <begin position="56"/>
        <end position="74"/>
    </location>
</feature>
<feature type="region of interest" description="Disordered" evidence="2">
    <location>
        <begin position="1"/>
        <end position="121"/>
    </location>
</feature>
<dbReference type="SUPFAM" id="SSF53474">
    <property type="entry name" value="alpha/beta-Hydrolases"/>
    <property type="match status" value="1"/>
</dbReference>
<dbReference type="PANTHER" id="PTHR10039">
    <property type="entry name" value="AMELOGENIN"/>
    <property type="match status" value="1"/>
</dbReference>
<proteinExistence type="predicted"/>
<feature type="domain" description="Nephrocystin 3-like N-terminal" evidence="3">
    <location>
        <begin position="442"/>
        <end position="593"/>
    </location>
</feature>
<sequence>MRRIRQALSRMGGKSSKPSAQTVPEKSQRVQQLRDGMIHPHHQQQQQQHHNGGLNGTPNGSTAALSRSGTTTRRSLAMDLEPDGPGVLIMHDGSREGGRGLSTANTNTTGNSMASSGSGENKDKGIDIVLVHGFGGGRTRSWTQDGVCWPRDLLPRELPANTRVISWGWRVPENISVVGEAGGYGQLCDMVSDQLSMDLARVDGEAERDLIFIAHGIGGLIVKDALSTTAVSQVFGKRSELGSIYPRTVGVIFLGTPQRGHGRQTLAQCAAIAARLDCAGGGEGQMDDAFFRIMADSNDALETHRGEFALISRDLPVVCVREQLTTAVRGVDMLPKNCAAYDGLNVTTDDIFRDHNGLARYTDRQDPGYFQLVGHISKLTRRTRFQDTEAGMIRSKEILDALHYDMRENENKANEELKQTSAWILSAKDTQGSGAGDNVPNAFNNWLEDPSQSIFWISGNPGSGKTTLMRHAFHDPSTREKLQRWASSGIDDENKVRRRDKPELLMAAVFLFEAGSYVQKSREGILRGMLYQILTQKPEFIPVCFPSFMQGPWPPRVPFNTTVNLSQAFYQLFARMSKTLRLCMFIDGLDEYRLAEGAQDQQDDPNNKQHQQQSHHSGSGNGSGNGSGKKLHKRSSRYSVDELTNDTSTLAVSEYGSASEQATSVDERGDVLGNAAWIADSHSEIARLIMDLSNQDHVKLCVASRELPPFEEAFNGVPRLRVHTQTEKLISQYCADRLDKVAPGLSQGQRPLCDEVARKSRGDILWARLAIDMLMEGSLRKLMATLDSLPSQLGGPNGLYMRIIQALDKDEQREAARIFHLILRAVDPPNLITLAFADEGFIAGQELQAKDPSVGKLVVDHDRAHPYTRADMAAITARMQSRLTTSCADLLETTDKGNRVVFMHLTAKEFVLRSSVWKKVKAPVPSSVNLDVSLMSGTIRYLKCFSTLRLVVTNRPRLQFTPEAWLLVSHVLRYAARVDERLVADGDPDCSRETYVGLLDELERTFQEAWQTAVKEHVPARDDVGWYRDRYRPLMASHWSDYEPMELGPSPRRAGFLSLALQANLLGYVGYKLSLVTDDRARASLAMDLLEFAVSPEGDSRTVDGGPSLSASGAVTGTYRDFHHDMPDGRFVPLLLEAAGGPPHPDGIDGAGAADAGDGPGDDSLSVAPTEVNAVDSADLQAQRRLVWTQALKAGRQFFHNRGASSVLNMTPESTTTLARNRGRWVAAIKALLSTGWADPHIQIPAFGVGGMDDGAMTLGGELRTAADVIKETLDGEVEFQRELIMIEALIVKVSQVQNSRTPGRAL</sequence>
<dbReference type="Gene3D" id="3.40.50.300">
    <property type="entry name" value="P-loop containing nucleotide triphosphate hydrolases"/>
    <property type="match status" value="1"/>
</dbReference>
<reference evidence="4" key="1">
    <citation type="journal article" date="2012" name="PLoS Genet.">
        <title>Comparative analysis of the genomes of two field isolates of the rice blast fungus Magnaporthe oryzae.</title>
        <authorList>
            <person name="Xue M."/>
            <person name="Yang J."/>
            <person name="Li Z."/>
            <person name="Hu S."/>
            <person name="Yao N."/>
            <person name="Dean R.A."/>
            <person name="Zhao W."/>
            <person name="Shen M."/>
            <person name="Zhang H."/>
            <person name="Li C."/>
            <person name="Liu L."/>
            <person name="Cao L."/>
            <person name="Xu X."/>
            <person name="Xing Y."/>
            <person name="Hsiang T."/>
            <person name="Zhang Z."/>
            <person name="Xu J.R."/>
            <person name="Peng Y.L."/>
        </authorList>
    </citation>
    <scope>NUCLEOTIDE SEQUENCE</scope>
    <source>
        <strain evidence="4">Y34</strain>
    </source>
</reference>
<evidence type="ECO:0000313" key="4">
    <source>
        <dbReference type="EMBL" id="ELQ40252.1"/>
    </source>
</evidence>
<feature type="compositionally biased region" description="Polar residues" evidence="2">
    <location>
        <begin position="16"/>
        <end position="31"/>
    </location>
</feature>
<feature type="compositionally biased region" description="Polar residues" evidence="2">
    <location>
        <begin position="102"/>
        <end position="119"/>
    </location>
</feature>
<dbReference type="EMBL" id="JH793790">
    <property type="protein sequence ID" value="ELQ40252.1"/>
    <property type="molecule type" value="Genomic_DNA"/>
</dbReference>
<keyword evidence="1" id="KW-0677">Repeat</keyword>
<dbReference type="PANTHER" id="PTHR10039:SF5">
    <property type="entry name" value="NACHT DOMAIN-CONTAINING PROTEIN"/>
    <property type="match status" value="1"/>
</dbReference>